<name>A0AAU7AU10_9ACTN</name>
<sequence length="338" mass="33681">MNEGLLGHPAAKAAGLAGALLLLAAAAVCSVLVGNGNVAVRDVVDAYSGFDGSNVQRAVRYVRVPRTLVAIEAGAALGVAGALAQGLTRNPLAGPDILGVTAGASLAAVLAIATLGITTLSGYVWFAFLGAALGGGLVYLLASTGPTGATPVKLALAGVGVSAMLGAITSAFTFLDLDTLRQYRFWVVGSLNGTSQGVVAPLLPFVLVGIALSAGLARGLNVLALGDELAVALGRRLAWTRGTGAAAVVLLAGSATAAAGPIGFVGLTVPHAARAITGPDHRWLLPYAAVLSATLLVVADTVGRVVARPQEIQVGIVTALVGAPVFILLVRRQRLSGL</sequence>
<feature type="transmembrane region" description="Helical" evidence="8">
    <location>
        <begin position="154"/>
        <end position="175"/>
    </location>
</feature>
<feature type="transmembrane region" description="Helical" evidence="8">
    <location>
        <begin position="97"/>
        <end position="117"/>
    </location>
</feature>
<accession>A0AAU7AU10</accession>
<keyword evidence="5 8" id="KW-0812">Transmembrane</keyword>
<comment type="similarity">
    <text evidence="2">Belongs to the binding-protein-dependent transport system permease family. FecCD subfamily.</text>
</comment>
<evidence type="ECO:0000256" key="7">
    <source>
        <dbReference type="ARBA" id="ARBA00023136"/>
    </source>
</evidence>
<keyword evidence="7 8" id="KW-0472">Membrane</keyword>
<dbReference type="GO" id="GO:0033214">
    <property type="term" value="P:siderophore-iron import into cell"/>
    <property type="evidence" value="ECO:0007669"/>
    <property type="project" value="TreeGrafter"/>
</dbReference>
<dbReference type="FunFam" id="1.10.3470.10:FF:000001">
    <property type="entry name" value="Vitamin B12 ABC transporter permease BtuC"/>
    <property type="match status" value="1"/>
</dbReference>
<dbReference type="GO" id="GO:0022857">
    <property type="term" value="F:transmembrane transporter activity"/>
    <property type="evidence" value="ECO:0007669"/>
    <property type="project" value="InterPro"/>
</dbReference>
<evidence type="ECO:0000256" key="8">
    <source>
        <dbReference type="SAM" id="Phobius"/>
    </source>
</evidence>
<dbReference type="RefSeq" id="WP_354701624.1">
    <property type="nucleotide sequence ID" value="NZ_CP114014.1"/>
</dbReference>
<keyword evidence="6 8" id="KW-1133">Transmembrane helix</keyword>
<gene>
    <name evidence="9" type="primary">yfiZ_1</name>
    <name evidence="9" type="ORF">DSM112329_01949</name>
</gene>
<dbReference type="PANTHER" id="PTHR30472">
    <property type="entry name" value="FERRIC ENTEROBACTIN TRANSPORT SYSTEM PERMEASE PROTEIN"/>
    <property type="match status" value="1"/>
</dbReference>
<proteinExistence type="inferred from homology"/>
<feature type="transmembrane region" description="Helical" evidence="8">
    <location>
        <begin position="195"/>
        <end position="217"/>
    </location>
</feature>
<dbReference type="PANTHER" id="PTHR30472:SF1">
    <property type="entry name" value="FE(3+) DICITRATE TRANSPORT SYSTEM PERMEASE PROTEIN FECC-RELATED"/>
    <property type="match status" value="1"/>
</dbReference>
<dbReference type="Pfam" id="PF01032">
    <property type="entry name" value="FecCD"/>
    <property type="match status" value="1"/>
</dbReference>
<evidence type="ECO:0000256" key="2">
    <source>
        <dbReference type="ARBA" id="ARBA00007935"/>
    </source>
</evidence>
<evidence type="ECO:0000256" key="6">
    <source>
        <dbReference type="ARBA" id="ARBA00022989"/>
    </source>
</evidence>
<reference evidence="9" key="1">
    <citation type="submission" date="2022-12" db="EMBL/GenBank/DDBJ databases">
        <title>Paraconexibacter alkalitolerans sp. nov. and Baekduia alba sp. nov., isolated from soil and emended description of the genera Paraconexibacter (Chun et al., 2020) and Baekduia (An et al., 2020).</title>
        <authorList>
            <person name="Vieira S."/>
            <person name="Huber K.J."/>
            <person name="Geppert A."/>
            <person name="Wolf J."/>
            <person name="Neumann-Schaal M."/>
            <person name="Muesken M."/>
            <person name="Overmann J."/>
        </authorList>
    </citation>
    <scope>NUCLEOTIDE SEQUENCE</scope>
    <source>
        <strain evidence="9">AEG42_29</strain>
    </source>
</reference>
<keyword evidence="3" id="KW-0813">Transport</keyword>
<feature type="transmembrane region" description="Helical" evidence="8">
    <location>
        <begin position="123"/>
        <end position="142"/>
    </location>
</feature>
<dbReference type="GO" id="GO:0005886">
    <property type="term" value="C:plasma membrane"/>
    <property type="evidence" value="ECO:0007669"/>
    <property type="project" value="UniProtKB-SubCell"/>
</dbReference>
<comment type="subcellular location">
    <subcellularLocation>
        <location evidence="1">Cell membrane</location>
        <topology evidence="1">Multi-pass membrane protein</topology>
    </subcellularLocation>
</comment>
<evidence type="ECO:0000256" key="3">
    <source>
        <dbReference type="ARBA" id="ARBA00022448"/>
    </source>
</evidence>
<dbReference type="EMBL" id="CP114014">
    <property type="protein sequence ID" value="XAY05106.1"/>
    <property type="molecule type" value="Genomic_DNA"/>
</dbReference>
<feature type="transmembrane region" description="Helical" evidence="8">
    <location>
        <begin position="284"/>
        <end position="306"/>
    </location>
</feature>
<evidence type="ECO:0000256" key="5">
    <source>
        <dbReference type="ARBA" id="ARBA00022692"/>
    </source>
</evidence>
<dbReference type="InterPro" id="IPR000522">
    <property type="entry name" value="ABC_transptr_permease_BtuC"/>
</dbReference>
<evidence type="ECO:0000313" key="9">
    <source>
        <dbReference type="EMBL" id="XAY05106.1"/>
    </source>
</evidence>
<protein>
    <submittedName>
        <fullName evidence="9">Siderophore transport system permease protein YfiZ</fullName>
    </submittedName>
</protein>
<evidence type="ECO:0000256" key="1">
    <source>
        <dbReference type="ARBA" id="ARBA00004651"/>
    </source>
</evidence>
<dbReference type="Gene3D" id="1.10.3470.10">
    <property type="entry name" value="ABC transporter involved in vitamin B12 uptake, BtuC"/>
    <property type="match status" value="1"/>
</dbReference>
<dbReference type="CDD" id="cd06550">
    <property type="entry name" value="TM_ABC_iron-siderophores_like"/>
    <property type="match status" value="1"/>
</dbReference>
<evidence type="ECO:0000256" key="4">
    <source>
        <dbReference type="ARBA" id="ARBA00022475"/>
    </source>
</evidence>
<dbReference type="AlphaFoldDB" id="A0AAU7AU10"/>
<organism evidence="9">
    <name type="scientific">Paraconexibacter sp. AEG42_29</name>
    <dbReference type="NCBI Taxonomy" id="2997339"/>
    <lineage>
        <taxon>Bacteria</taxon>
        <taxon>Bacillati</taxon>
        <taxon>Actinomycetota</taxon>
        <taxon>Thermoleophilia</taxon>
        <taxon>Solirubrobacterales</taxon>
        <taxon>Paraconexibacteraceae</taxon>
        <taxon>Paraconexibacter</taxon>
    </lineage>
</organism>
<feature type="transmembrane region" description="Helical" evidence="8">
    <location>
        <begin position="67"/>
        <end position="85"/>
    </location>
</feature>
<keyword evidence="4" id="KW-1003">Cell membrane</keyword>
<dbReference type="SUPFAM" id="SSF81345">
    <property type="entry name" value="ABC transporter involved in vitamin B12 uptake, BtuC"/>
    <property type="match status" value="1"/>
</dbReference>
<dbReference type="KEGG" id="parq:DSM112329_01949"/>
<dbReference type="InterPro" id="IPR037294">
    <property type="entry name" value="ABC_BtuC-like"/>
</dbReference>
<feature type="transmembrane region" description="Helical" evidence="8">
    <location>
        <begin position="312"/>
        <end position="330"/>
    </location>
</feature>